<dbReference type="CDD" id="cd07313">
    <property type="entry name" value="terB_like_2"/>
    <property type="match status" value="1"/>
</dbReference>
<proteinExistence type="predicted"/>
<protein>
    <recommendedName>
        <fullName evidence="1">Co-chaperone DjlA N-terminal domain-containing protein</fullName>
    </recommendedName>
</protein>
<dbReference type="EMBL" id="CP010802">
    <property type="protein sequence ID" value="ALC17098.1"/>
    <property type="molecule type" value="Genomic_DNA"/>
</dbReference>
<dbReference type="SUPFAM" id="SSF158682">
    <property type="entry name" value="TerB-like"/>
    <property type="match status" value="1"/>
</dbReference>
<dbReference type="Proteomes" id="UP000057158">
    <property type="component" value="Chromosome"/>
</dbReference>
<dbReference type="OrthoDB" id="5402150at2"/>
<accession>A0A0M5IW63</accession>
<evidence type="ECO:0000259" key="1">
    <source>
        <dbReference type="Pfam" id="PF05099"/>
    </source>
</evidence>
<dbReference type="STRING" id="1603606.DSOUD_2336"/>
<gene>
    <name evidence="2" type="ORF">DSOUD_2336</name>
</gene>
<dbReference type="InterPro" id="IPR007791">
    <property type="entry name" value="DjlA_N"/>
</dbReference>
<dbReference type="InterPro" id="IPR029024">
    <property type="entry name" value="TerB-like"/>
</dbReference>
<evidence type="ECO:0000313" key="3">
    <source>
        <dbReference type="Proteomes" id="UP000057158"/>
    </source>
</evidence>
<evidence type="ECO:0000313" key="2">
    <source>
        <dbReference type="EMBL" id="ALC17098.1"/>
    </source>
</evidence>
<organism evidence="2 3">
    <name type="scientific">Desulfuromonas soudanensis</name>
    <dbReference type="NCBI Taxonomy" id="1603606"/>
    <lineage>
        <taxon>Bacteria</taxon>
        <taxon>Pseudomonadati</taxon>
        <taxon>Thermodesulfobacteriota</taxon>
        <taxon>Desulfuromonadia</taxon>
        <taxon>Desulfuromonadales</taxon>
        <taxon>Desulfuromonadaceae</taxon>
        <taxon>Desulfuromonas</taxon>
    </lineage>
</organism>
<keyword evidence="3" id="KW-1185">Reference proteome</keyword>
<feature type="domain" description="Co-chaperone DjlA N-terminal" evidence="1">
    <location>
        <begin position="26"/>
        <end position="141"/>
    </location>
</feature>
<dbReference type="AlphaFoldDB" id="A0A0M5IW63"/>
<dbReference type="RefSeq" id="WP_053551131.1">
    <property type="nucleotide sequence ID" value="NZ_CP010802.1"/>
</dbReference>
<reference evidence="2 3" key="1">
    <citation type="submission" date="2015-07" db="EMBL/GenBank/DDBJ databases">
        <title>Isolation and Genomic Characterization of a Novel Halophilic Metal-Reducing Deltaproteobacterium from the Deep Subsurface.</title>
        <authorList>
            <person name="Badalamenti J.P."/>
            <person name="Summers Z.M."/>
            <person name="Gralnick J.A."/>
            <person name="Bond D.R."/>
        </authorList>
    </citation>
    <scope>NUCLEOTIDE SEQUENCE [LARGE SCALE GENOMIC DNA]</scope>
    <source>
        <strain evidence="2 3">WTL</strain>
    </source>
</reference>
<dbReference type="PATRIC" id="fig|1603606.3.peg.2529"/>
<dbReference type="KEGG" id="des:DSOUD_2336"/>
<sequence>MMNRIKALLGAASAEESADPGERIQVATCVLLLEMAHADETLHTLEAQLVGDLLSRRFDLPQKDVDELMALADRERHQSHDLFQFAKEINAHFSREEKLEIMDTLWRIIYADGVLDKYEDALIRQLATLLRLTHREMIDAKVAVLDELNPGR</sequence>
<dbReference type="Pfam" id="PF05099">
    <property type="entry name" value="TerB"/>
    <property type="match status" value="1"/>
</dbReference>
<dbReference type="Gene3D" id="1.10.3680.10">
    <property type="entry name" value="TerB-like"/>
    <property type="match status" value="1"/>
</dbReference>
<name>A0A0M5IW63_9BACT</name>